<dbReference type="GO" id="GO:0005737">
    <property type="term" value="C:cytoplasm"/>
    <property type="evidence" value="ECO:0007669"/>
    <property type="project" value="UniProtKB-SubCell"/>
</dbReference>
<comment type="function">
    <text evidence="2">Required for maturation of urease via the functional incorporation of the urease nickel metallocenter.</text>
</comment>
<comment type="subcellular location">
    <subcellularLocation>
        <location evidence="2">Cytoplasm</location>
    </subcellularLocation>
</comment>
<dbReference type="Pfam" id="PF01774">
    <property type="entry name" value="UreD"/>
    <property type="match status" value="1"/>
</dbReference>
<reference evidence="4 5" key="1">
    <citation type="submission" date="2016-10" db="EMBL/GenBank/DDBJ databases">
        <authorList>
            <person name="de Groot N.N."/>
        </authorList>
    </citation>
    <scope>NUCLEOTIDE SEQUENCE [LARGE SCALE GENOMIC DNA]</scope>
    <source>
        <strain evidence="4 5">CGMCC 4.2026</strain>
    </source>
</reference>
<sequence>MSGERGAAATGDERTAGGVRTASGVTGAARIRAVPDGRGGTALPLLTGEGALAVRRTRTAPPGAAVTLVGAMSAPLGGDRLRVDVEVGAGARLTVGSAAATVALPGRERRPAAYDVRLTLAEDAVLHWLPEPVIAAAGSDLRMTMRAEVAPGALLVLREELVLGRHGEPPGRLVSRLTLTVDGRTVLDQELAAGRGAAPGWDGPAGLAGHRAAGQLLLVGAEGATLLPRVLTTRADAVQAAATPLAGAPATLVTALAPDARELRPLLIRTLHAALAPSPHPRPALATAP</sequence>
<dbReference type="STRING" id="310780.SAMN05216267_1023113"/>
<keyword evidence="5" id="KW-1185">Reference proteome</keyword>
<name>A0A1H8NUX2_9ACTN</name>
<keyword evidence="2" id="KW-0996">Nickel insertion</keyword>
<evidence type="ECO:0000256" key="1">
    <source>
        <dbReference type="ARBA" id="ARBA00023186"/>
    </source>
</evidence>
<comment type="similarity">
    <text evidence="2">Belongs to the UreD family.</text>
</comment>
<evidence type="ECO:0000256" key="3">
    <source>
        <dbReference type="SAM" id="MobiDB-lite"/>
    </source>
</evidence>
<dbReference type="GO" id="GO:0016151">
    <property type="term" value="F:nickel cation binding"/>
    <property type="evidence" value="ECO:0007669"/>
    <property type="project" value="UniProtKB-UniRule"/>
</dbReference>
<evidence type="ECO:0000256" key="2">
    <source>
        <dbReference type="HAMAP-Rule" id="MF_01384"/>
    </source>
</evidence>
<dbReference type="HAMAP" id="MF_01384">
    <property type="entry name" value="UreD"/>
    <property type="match status" value="1"/>
</dbReference>
<dbReference type="EMBL" id="FODD01000023">
    <property type="protein sequence ID" value="SEO33399.1"/>
    <property type="molecule type" value="Genomic_DNA"/>
</dbReference>
<gene>
    <name evidence="2" type="primary">ureD</name>
    <name evidence="4" type="ORF">SAMN05216267_1023113</name>
</gene>
<comment type="subunit">
    <text evidence="2">UreD, UreF and UreG form a complex that acts as a GTP-hydrolysis-dependent molecular chaperone, activating the urease apoprotein by helping to assemble the nickel containing metallocenter of UreC. The UreE protein probably delivers the nickel.</text>
</comment>
<evidence type="ECO:0000313" key="4">
    <source>
        <dbReference type="EMBL" id="SEO33399.1"/>
    </source>
</evidence>
<dbReference type="AlphaFoldDB" id="A0A1H8NUX2"/>
<dbReference type="Proteomes" id="UP000181951">
    <property type="component" value="Unassembled WGS sequence"/>
</dbReference>
<evidence type="ECO:0000313" key="5">
    <source>
        <dbReference type="Proteomes" id="UP000181951"/>
    </source>
</evidence>
<keyword evidence="1 2" id="KW-0143">Chaperone</keyword>
<protein>
    <recommendedName>
        <fullName evidence="2">Urease accessory protein UreD</fullName>
    </recommendedName>
</protein>
<keyword evidence="2" id="KW-0963">Cytoplasm</keyword>
<accession>A0A1H8NUX2</accession>
<dbReference type="InterPro" id="IPR002669">
    <property type="entry name" value="UreD"/>
</dbReference>
<organism evidence="4 5">
    <name type="scientific">Actinacidiphila rubida</name>
    <dbReference type="NCBI Taxonomy" id="310780"/>
    <lineage>
        <taxon>Bacteria</taxon>
        <taxon>Bacillati</taxon>
        <taxon>Actinomycetota</taxon>
        <taxon>Actinomycetes</taxon>
        <taxon>Kitasatosporales</taxon>
        <taxon>Streptomycetaceae</taxon>
        <taxon>Actinacidiphila</taxon>
    </lineage>
</organism>
<feature type="region of interest" description="Disordered" evidence="3">
    <location>
        <begin position="1"/>
        <end position="21"/>
    </location>
</feature>
<proteinExistence type="inferred from homology"/>